<comment type="caution">
    <text evidence="1">The sequence shown here is derived from an EMBL/GenBank/DDBJ whole genome shotgun (WGS) entry which is preliminary data.</text>
</comment>
<dbReference type="EMBL" id="VSSQ01000064">
    <property type="protein sequence ID" value="MPL72246.1"/>
    <property type="molecule type" value="Genomic_DNA"/>
</dbReference>
<accession>A0A644TZ17</accession>
<sequence length="51" mass="5737">MAKKVVATLRTSSGKDYAKVIRMVRSEKTGAYTFKENIVANDQVKDFLAKK</sequence>
<organism evidence="1">
    <name type="scientific">bioreactor metagenome</name>
    <dbReference type="NCBI Taxonomy" id="1076179"/>
    <lineage>
        <taxon>unclassified sequences</taxon>
        <taxon>metagenomes</taxon>
        <taxon>ecological metagenomes</taxon>
    </lineage>
</organism>
<dbReference type="Pfam" id="PF14128">
    <property type="entry name" value="DUF4295"/>
    <property type="match status" value="1"/>
</dbReference>
<protein>
    <recommendedName>
        <fullName evidence="2">DUF4295 domain-containing protein</fullName>
    </recommendedName>
</protein>
<reference evidence="1" key="1">
    <citation type="submission" date="2019-08" db="EMBL/GenBank/DDBJ databases">
        <authorList>
            <person name="Kucharzyk K."/>
            <person name="Murdoch R.W."/>
            <person name="Higgins S."/>
            <person name="Loffler F."/>
        </authorList>
    </citation>
    <scope>NUCLEOTIDE SEQUENCE</scope>
</reference>
<gene>
    <name evidence="1" type="ORF">SDC9_18027</name>
</gene>
<dbReference type="AlphaFoldDB" id="A0A644TZ17"/>
<dbReference type="InterPro" id="IPR025379">
    <property type="entry name" value="DUF4295"/>
</dbReference>
<evidence type="ECO:0008006" key="2">
    <source>
        <dbReference type="Google" id="ProtNLM"/>
    </source>
</evidence>
<name>A0A644TZ17_9ZZZZ</name>
<evidence type="ECO:0000313" key="1">
    <source>
        <dbReference type="EMBL" id="MPL72246.1"/>
    </source>
</evidence>
<proteinExistence type="predicted"/>